<protein>
    <recommendedName>
        <fullName evidence="1">BIG2 domain-containing protein</fullName>
    </recommendedName>
</protein>
<dbReference type="HOGENOM" id="CLU_234271_0_0_12"/>
<dbReference type="InterPro" id="IPR003343">
    <property type="entry name" value="Big_2"/>
</dbReference>
<dbReference type="Gene3D" id="2.60.40.1080">
    <property type="match status" value="4"/>
</dbReference>
<feature type="domain" description="BIG2" evidence="1">
    <location>
        <begin position="827"/>
        <end position="905"/>
    </location>
</feature>
<sequence length="2056" mass="229499">MKKINFKLIVLFTILIIVNISSCKMAIQSLLGKKNGEETSSIQLDYLSWNKDSIELKIGGMNHILLTAKPESKRNEATIVYEYNSDIINLITDSRGVIVEGLKKGKTTLSAINGKIRTNCIINVSGYDENYEKEPYIYSVNNIIQLRPGTQERVAVSLYGGSAEDSQKFIWKNEKNEVVEIAPNGQFCLINAKGEGNSKITITHPKASYPYSILVYNLADTQKATYISTTDNVITLQKNKGDKEISVVMENPPANFNPSLFKWELVQNEGEVCSIDFNREKCVISPLSAGTAIIKISHHAAPYPLEILVRVVELVKNVYIKPSDTFVEISGDETKTLSLQLEGTSENYDVNEFQWSIPDNEVITYNHYGNEILLSGKKNGMVKITASHPMAAYPRDIMVNVKNQKSDAIDSSNYITTSQNYIRTKVGAEAIPLNILLVGGEVGDQKKFKWTIKNTPKIAEQKVINFETTHGQVFSRSFISTSYEDGTGYITPVSEGTAVIEITHPKILYSTEVLVKVLPASAILEEPFYFTGIPIVRLLNGAEQEVNINLHGKNKTDSDNANIIWNTESPHITVTGNGEKAVIRTTGNGSHISNVTVSHPRADADKKIVVLTADTKEELDKMKTLYVYKHSYKTKVDDTLVIQAEQTGFTDEEIKNFTWTVLTPSLLSCEPYIDNTSGKTLYTYTKIKGLKSGEGKVILKSNLPGIADLSFDITVLPKNANIEAEPDEAYLTTFQNVVSLKEKNESANVEVTAVGLSSNKLSGISWTSEKNSIVSINSQGSSAVFTALKEGETKVFVSHPECQNKLTIHVKVGKEYIFNNNDKTIYISTDIDTILAIKDEPAKKITARLVNYSDFTNEKFKFEINKPEIASISQSDNSCLVKPIKAGQALITVSHPKSNFTKSVLVVVGNSKEELEGFSYLTTANNVITVTKGQSKNISVAVMNSPDIIIDGYSWESKNPEIATAQGVGASAVIHGNEVGTARIVVSNTKCTYPLKLIVICVDSSQAALNPFISASPNVLNLKAEQGPSPWTTFTATLEGGSDFDQQNFSWQIEDSSIVQMFGQGATCKMRALKAGTTRLIITHPKAEYPCYVLLICDAVKPNKCYISVPEKIISMKPNQSEMAITASLINGDIEDKYAFNFYADTYDVIELNYSANVASIKPIGQGQTKIHVTHPKAAFEQQIIVKVSEYTQFEFGMEYYKLTKGKTGYVSMRVPVTSVPCHIEYESLNTNICMIEGTNKTAQITGLAPGNTKVKAKLVATKTNVVQATAEMLINIEESTEDLIYITTTKTVYSIEKGTTTTITANITGQGIGTIDQQNLKWKSSDPSVIKLVGASTTGIATGPQCMLQALKAGECTVTISHDKCNTDLIIKIIVPGTDDVDISLNKTYIRLETGGRTEVKAKLTNAKPEDYKTIEWSIEKQNGNVIADVLGKGETVAVFARNVGKTTLHARLPNGKSTECEIVVEASRHITFASQEMFVEPGQTKTIKYTVAPEDAGITWTTDSDTYFDYSVDEHTKTVIITGKTEGFGRLTGVTQYGNRTTLAVKCSWNYHFSINKSIIKSEPDFDSTQPDKFIIKYKVIPSDAEIEVNFDNDNIADFNIDKLRHEITITPKKEGEANILIKALNIRDSNHEIGVRQCKLIFKYDKITFKTKILSKIGKFSNIKDNKIILGDGEKINLKFEPNYPKIEYEISNLEWEPAAAYLTDVEIKNKIIISQDEDMGKNERKLEHTQDFKDYSYKFTHKPYISLKNKKIYFKWKDFDTTKLNFLDIPENLSQIIGEDIEPNQISYTKEPYEEALLVLQEEKPNPDWNNGDKRYYAKEEKKIVTVKCQGNSSKHSIKNIGFSKIDNYSPYKLHINYSDAVTKVYASVPYKETITWDNIIYGKHVKRSEFGWWGKYNDVLETDKTVSKSPITPKVEFEPLATPIYASKDEVELNGVIKTKTKKKTEYFYPLNNELLNFCTPKIQIKEDSGEKITINPVNFGFLVDGEEEKYNKPITSLDESVKKELFAGFIKVTFIRSFINQPSKQEFIKIPVYFERRDCNINCSEEIFNN</sequence>
<gene>
    <name evidence="2" type="ORF">HMPREF9725_00119</name>
</gene>
<feature type="domain" description="BIG2" evidence="1">
    <location>
        <begin position="917"/>
        <end position="995"/>
    </location>
</feature>
<dbReference type="RefSeq" id="WP_002686830.1">
    <property type="nucleotide sequence ID" value="NZ_CM001794.1"/>
</dbReference>
<feature type="domain" description="BIG2" evidence="1">
    <location>
        <begin position="1283"/>
        <end position="1373"/>
    </location>
</feature>
<evidence type="ECO:0000313" key="2">
    <source>
        <dbReference type="EMBL" id="EMB34580.1"/>
    </source>
</evidence>
<feature type="domain" description="BIG2" evidence="1">
    <location>
        <begin position="1190"/>
        <end position="1268"/>
    </location>
</feature>
<organism evidence="2">
    <name type="scientific">Treponema denticola H1-T</name>
    <dbReference type="NCBI Taxonomy" id="999431"/>
    <lineage>
        <taxon>Bacteria</taxon>
        <taxon>Pseudomonadati</taxon>
        <taxon>Spirochaetota</taxon>
        <taxon>Spirochaetia</taxon>
        <taxon>Spirochaetales</taxon>
        <taxon>Treponemataceae</taxon>
        <taxon>Treponema</taxon>
    </lineage>
</organism>
<evidence type="ECO:0000259" key="1">
    <source>
        <dbReference type="SMART" id="SM00635"/>
    </source>
</evidence>
<proteinExistence type="predicted"/>
<accession>M2BZC1</accession>
<feature type="domain" description="BIG2" evidence="1">
    <location>
        <begin position="727"/>
        <end position="818"/>
    </location>
</feature>
<comment type="caution">
    <text evidence="2">The sequence shown here is derived from an EMBL/GenBank/DDBJ whole genome shotgun (WGS) entry which is preliminary data.</text>
</comment>
<feature type="domain" description="BIG2" evidence="1">
    <location>
        <begin position="1380"/>
        <end position="1463"/>
    </location>
</feature>
<dbReference type="EMBL" id="AGDW01000001">
    <property type="protein sequence ID" value="EMB34580.1"/>
    <property type="molecule type" value="Genomic_DNA"/>
</dbReference>
<dbReference type="SMART" id="SM00635">
    <property type="entry name" value="BID_2"/>
    <property type="match status" value="8"/>
</dbReference>
<reference evidence="2" key="1">
    <citation type="submission" date="2012-01" db="EMBL/GenBank/DDBJ databases">
        <title>The Genome Sequence of Treponema denticola H1-T.</title>
        <authorList>
            <consortium name="The Broad Institute Genome Sequencing Platform"/>
            <person name="Earl A."/>
            <person name="Ward D."/>
            <person name="Feldgarden M."/>
            <person name="Gevers D."/>
            <person name="Blanton J.M."/>
            <person name="Fenno C.J."/>
            <person name="Baranova O.V."/>
            <person name="Mathney J."/>
            <person name="Dewhirst F.E."/>
            <person name="Izard J."/>
            <person name="Young S.K."/>
            <person name="Zeng Q."/>
            <person name="Gargeya S."/>
            <person name="Fitzgerald M."/>
            <person name="Haas B."/>
            <person name="Abouelleil A."/>
            <person name="Alvarado L."/>
            <person name="Arachchi H.M."/>
            <person name="Berlin A."/>
            <person name="Chapman S.B."/>
            <person name="Gearin G."/>
            <person name="Goldberg J."/>
            <person name="Griggs A."/>
            <person name="Gujja S."/>
            <person name="Hansen M."/>
            <person name="Heiman D."/>
            <person name="Howarth C."/>
            <person name="Larimer J."/>
            <person name="Lui A."/>
            <person name="MacDonald P.J.P."/>
            <person name="McCowen C."/>
            <person name="Montmayeur A."/>
            <person name="Murphy C."/>
            <person name="Neiman D."/>
            <person name="Pearson M."/>
            <person name="Priest M."/>
            <person name="Roberts A."/>
            <person name="Saif S."/>
            <person name="Shea T."/>
            <person name="Sisk P."/>
            <person name="Stolte C."/>
            <person name="Sykes S."/>
            <person name="Wortman J."/>
            <person name="Nusbaum C."/>
            <person name="Birren B."/>
        </authorList>
    </citation>
    <scope>NUCLEOTIDE SEQUENCE [LARGE SCALE GENOMIC DNA]</scope>
    <source>
        <strain evidence="2">H1-T</strain>
    </source>
</reference>
<name>M2BZC1_TREDN</name>
<feature type="domain" description="BIG2" evidence="1">
    <location>
        <begin position="314"/>
        <end position="395"/>
    </location>
</feature>
<feature type="domain" description="BIG2" evidence="1">
    <location>
        <begin position="1468"/>
        <end position="1547"/>
    </location>
</feature>
<dbReference type="PATRIC" id="fig|999431.4.peg.121"/>
<dbReference type="Proteomes" id="UP000011708">
    <property type="component" value="Chromosome"/>
</dbReference>